<organism evidence="3 4">
    <name type="scientific">Perilla frutescens var. hirtella</name>
    <name type="common">Perilla citriodora</name>
    <name type="synonym">Perilla setoyensis</name>
    <dbReference type="NCBI Taxonomy" id="608512"/>
    <lineage>
        <taxon>Eukaryota</taxon>
        <taxon>Viridiplantae</taxon>
        <taxon>Streptophyta</taxon>
        <taxon>Embryophyta</taxon>
        <taxon>Tracheophyta</taxon>
        <taxon>Spermatophyta</taxon>
        <taxon>Magnoliopsida</taxon>
        <taxon>eudicotyledons</taxon>
        <taxon>Gunneridae</taxon>
        <taxon>Pentapetalae</taxon>
        <taxon>asterids</taxon>
        <taxon>lamiids</taxon>
        <taxon>Lamiales</taxon>
        <taxon>Lamiaceae</taxon>
        <taxon>Nepetoideae</taxon>
        <taxon>Elsholtzieae</taxon>
        <taxon>Perilla</taxon>
    </lineage>
</organism>
<feature type="domain" description="Disease resistance protein At4g27190-like leucine-rich repeats" evidence="2">
    <location>
        <begin position="193"/>
        <end position="314"/>
    </location>
</feature>
<proteinExistence type="predicted"/>
<dbReference type="InterPro" id="IPR050905">
    <property type="entry name" value="Plant_NBS-LRR"/>
</dbReference>
<dbReference type="Gene3D" id="3.80.10.10">
    <property type="entry name" value="Ribonuclease Inhibitor"/>
    <property type="match status" value="2"/>
</dbReference>
<dbReference type="PANTHER" id="PTHR33463:SF209">
    <property type="entry name" value="DISEASE RESISTANCE PROTEIN RPS2-LIKE"/>
    <property type="match status" value="1"/>
</dbReference>
<dbReference type="EMBL" id="SDAM02000052">
    <property type="protein sequence ID" value="KAH6834268.1"/>
    <property type="molecule type" value="Genomic_DNA"/>
</dbReference>
<protein>
    <recommendedName>
        <fullName evidence="2">Disease resistance protein At4g27190-like leucine-rich repeats domain-containing protein</fullName>
    </recommendedName>
</protein>
<accession>A0AAD4JI46</accession>
<dbReference type="SUPFAM" id="SSF52047">
    <property type="entry name" value="RNI-like"/>
    <property type="match status" value="1"/>
</dbReference>
<evidence type="ECO:0000313" key="4">
    <source>
        <dbReference type="Proteomes" id="UP001190926"/>
    </source>
</evidence>
<evidence type="ECO:0000256" key="1">
    <source>
        <dbReference type="ARBA" id="ARBA00022821"/>
    </source>
</evidence>
<dbReference type="Proteomes" id="UP001190926">
    <property type="component" value="Unassembled WGS sequence"/>
</dbReference>
<sequence length="353" mass="40446">MEVQNCPLLKGLVSSASSNDHDDVSNIQFFSKVKFDRLTKLVVGECVEVERNWHQFPIDLFAGLYELGVSGFKEMKGLFSLPMTQSGCLLQLEKLEISNCEIMEQIILWNEEESQKNIHITPFPKLKLLILDSLPRLTSIVEFSLPEKLEIRNCPLLLESLVSTSISPTGPPHDDDDSRHLFCKPNKVEFGNLKKLSIGNYDSMRNWCGQISIDFFAVLGKLEVSSLKGMKSLFPCSIARNLRNLIKLRIRDCEEMVKVIEDEEDDALQISLFPNLKLVELWNLKKLKSFCEWRCTLQLPKVEDLSIYNCDVMDKFTLGALNTPNLKGIYIDTHYSGNEVNKALQQQRRLKRE</sequence>
<dbReference type="PANTHER" id="PTHR33463">
    <property type="entry name" value="NB-ARC DOMAIN-CONTAINING PROTEIN-RELATED"/>
    <property type="match status" value="1"/>
</dbReference>
<gene>
    <name evidence="3" type="ORF">C2S53_004631</name>
</gene>
<name>A0AAD4JI46_PERFH</name>
<keyword evidence="1" id="KW-0611">Plant defense</keyword>
<keyword evidence="4" id="KW-1185">Reference proteome</keyword>
<reference evidence="3 4" key="1">
    <citation type="journal article" date="2021" name="Nat. Commun.">
        <title>Incipient diploidization of the medicinal plant Perilla within 10,000 years.</title>
        <authorList>
            <person name="Zhang Y."/>
            <person name="Shen Q."/>
            <person name="Leng L."/>
            <person name="Zhang D."/>
            <person name="Chen S."/>
            <person name="Shi Y."/>
            <person name="Ning Z."/>
            <person name="Chen S."/>
        </authorList>
    </citation>
    <scope>NUCLEOTIDE SEQUENCE [LARGE SCALE GENOMIC DNA]</scope>
    <source>
        <strain evidence="4">cv. PC099</strain>
    </source>
</reference>
<dbReference type="InterPro" id="IPR057135">
    <property type="entry name" value="At4g27190-like_LRR"/>
</dbReference>
<comment type="caution">
    <text evidence="3">The sequence shown here is derived from an EMBL/GenBank/DDBJ whole genome shotgun (WGS) entry which is preliminary data.</text>
</comment>
<evidence type="ECO:0000259" key="2">
    <source>
        <dbReference type="Pfam" id="PF23247"/>
    </source>
</evidence>
<dbReference type="AlphaFoldDB" id="A0AAD4JI46"/>
<evidence type="ECO:0000313" key="3">
    <source>
        <dbReference type="EMBL" id="KAH6834268.1"/>
    </source>
</evidence>
<dbReference type="InterPro" id="IPR032675">
    <property type="entry name" value="LRR_dom_sf"/>
</dbReference>
<dbReference type="Pfam" id="PF23247">
    <property type="entry name" value="LRR_RPS2"/>
    <property type="match status" value="2"/>
</dbReference>
<feature type="non-terminal residue" evidence="3">
    <location>
        <position position="353"/>
    </location>
</feature>
<feature type="domain" description="Disease resistance protein At4g27190-like leucine-rich repeats" evidence="2">
    <location>
        <begin position="53"/>
        <end position="155"/>
    </location>
</feature>